<evidence type="ECO:0000313" key="6">
    <source>
        <dbReference type="Proteomes" id="UP000501130"/>
    </source>
</evidence>
<dbReference type="SMART" id="SM00866">
    <property type="entry name" value="UTRA"/>
    <property type="match status" value="1"/>
</dbReference>
<dbReference type="PANTHER" id="PTHR44846">
    <property type="entry name" value="MANNOSYL-D-GLYCERATE TRANSPORT/METABOLISM SYSTEM REPRESSOR MNGR-RELATED"/>
    <property type="match status" value="1"/>
</dbReference>
<gene>
    <name evidence="5" type="ORF">HKT17_10935</name>
</gene>
<dbReference type="InterPro" id="IPR011663">
    <property type="entry name" value="UTRA"/>
</dbReference>
<dbReference type="CDD" id="cd07377">
    <property type="entry name" value="WHTH_GntR"/>
    <property type="match status" value="1"/>
</dbReference>
<name>A0ABX6N6Y6_9BURK</name>
<accession>A0ABX6N6Y6</accession>
<dbReference type="RefSeq" id="WP_171100057.1">
    <property type="nucleotide sequence ID" value="NZ_CP053084.1"/>
</dbReference>
<dbReference type="Gene3D" id="3.40.1410.10">
    <property type="entry name" value="Chorismate lyase-like"/>
    <property type="match status" value="1"/>
</dbReference>
<keyword evidence="6" id="KW-1185">Reference proteome</keyword>
<dbReference type="PROSITE" id="PS50949">
    <property type="entry name" value="HTH_GNTR"/>
    <property type="match status" value="1"/>
</dbReference>
<evidence type="ECO:0000259" key="4">
    <source>
        <dbReference type="PROSITE" id="PS50949"/>
    </source>
</evidence>
<evidence type="ECO:0000256" key="3">
    <source>
        <dbReference type="ARBA" id="ARBA00023163"/>
    </source>
</evidence>
<dbReference type="Proteomes" id="UP000501130">
    <property type="component" value="Chromosome"/>
</dbReference>
<organism evidence="5 6">
    <name type="scientific">Limnobacter profundi</name>
    <dbReference type="NCBI Taxonomy" id="2732163"/>
    <lineage>
        <taxon>Bacteria</taxon>
        <taxon>Pseudomonadati</taxon>
        <taxon>Pseudomonadota</taxon>
        <taxon>Betaproteobacteria</taxon>
        <taxon>Burkholderiales</taxon>
        <taxon>Burkholderiaceae</taxon>
        <taxon>Limnobacter</taxon>
    </lineage>
</organism>
<proteinExistence type="predicted"/>
<protein>
    <submittedName>
        <fullName evidence="5">GntR family transcriptional regulator</fullName>
    </submittedName>
</protein>
<dbReference type="EMBL" id="CP053084">
    <property type="protein sequence ID" value="QJR30184.1"/>
    <property type="molecule type" value="Genomic_DNA"/>
</dbReference>
<dbReference type="PANTHER" id="PTHR44846:SF17">
    <property type="entry name" value="GNTR-FAMILY TRANSCRIPTIONAL REGULATOR"/>
    <property type="match status" value="1"/>
</dbReference>
<dbReference type="SUPFAM" id="SSF46785">
    <property type="entry name" value="Winged helix' DNA-binding domain"/>
    <property type="match status" value="1"/>
</dbReference>
<keyword evidence="1" id="KW-0805">Transcription regulation</keyword>
<evidence type="ECO:0000256" key="1">
    <source>
        <dbReference type="ARBA" id="ARBA00023015"/>
    </source>
</evidence>
<dbReference type="SUPFAM" id="SSF64288">
    <property type="entry name" value="Chorismate lyase-like"/>
    <property type="match status" value="1"/>
</dbReference>
<dbReference type="InterPro" id="IPR028978">
    <property type="entry name" value="Chorismate_lyase_/UTRA_dom_sf"/>
</dbReference>
<dbReference type="InterPro" id="IPR000524">
    <property type="entry name" value="Tscrpt_reg_HTH_GntR"/>
</dbReference>
<evidence type="ECO:0000256" key="2">
    <source>
        <dbReference type="ARBA" id="ARBA00023125"/>
    </source>
</evidence>
<dbReference type="InterPro" id="IPR050679">
    <property type="entry name" value="Bact_HTH_transcr_reg"/>
</dbReference>
<reference evidence="5 6" key="1">
    <citation type="submission" date="2020-05" db="EMBL/GenBank/DDBJ databases">
        <title>Compete genome of Limnobacter sp. SAORIC-580.</title>
        <authorList>
            <person name="Song J."/>
            <person name="Cho J.-C."/>
        </authorList>
    </citation>
    <scope>NUCLEOTIDE SEQUENCE [LARGE SCALE GENOMIC DNA]</scope>
    <source>
        <strain evidence="5 6">SAORIC-580</strain>
    </source>
</reference>
<dbReference type="Pfam" id="PF00392">
    <property type="entry name" value="GntR"/>
    <property type="match status" value="1"/>
</dbReference>
<dbReference type="PRINTS" id="PR00035">
    <property type="entry name" value="HTHGNTR"/>
</dbReference>
<keyword evidence="2" id="KW-0238">DNA-binding</keyword>
<evidence type="ECO:0000313" key="5">
    <source>
        <dbReference type="EMBL" id="QJR30184.1"/>
    </source>
</evidence>
<dbReference type="Pfam" id="PF07702">
    <property type="entry name" value="UTRA"/>
    <property type="match status" value="1"/>
</dbReference>
<dbReference type="InterPro" id="IPR036390">
    <property type="entry name" value="WH_DNA-bd_sf"/>
</dbReference>
<dbReference type="SMART" id="SM00345">
    <property type="entry name" value="HTH_GNTR"/>
    <property type="match status" value="1"/>
</dbReference>
<sequence>MMRGSNSLDGPVVRSGGPAYQQISEVLTDEIFRQTWKVGEPLPNEKKLSDRFQVSIGTIRRAIESLEKSGLVTKMQGLGTFVTDKALPSPVYDRADPFKLNDHWATEYAGTEVKTELISLESIHADTEESRALGIALGDPIWLIEVRHMLHTQLIAYEQLCLSKKVFPKLSIEMLQKSAGNLYRLASEVFQMRIGQMTDEVSVKSMEPRIASLFNKIPDAPSLRVFRITHSMDNTPLEKREVWLDPSFAHYKATPELS</sequence>
<feature type="domain" description="HTH gntR-type" evidence="4">
    <location>
        <begin position="17"/>
        <end position="85"/>
    </location>
</feature>
<keyword evidence="3" id="KW-0804">Transcription</keyword>
<dbReference type="InterPro" id="IPR036388">
    <property type="entry name" value="WH-like_DNA-bd_sf"/>
</dbReference>
<dbReference type="Gene3D" id="1.10.10.10">
    <property type="entry name" value="Winged helix-like DNA-binding domain superfamily/Winged helix DNA-binding domain"/>
    <property type="match status" value="1"/>
</dbReference>